<dbReference type="EMBL" id="CP027669">
    <property type="protein sequence ID" value="AVO42291.1"/>
    <property type="molecule type" value="Genomic_DNA"/>
</dbReference>
<dbReference type="PROSITE" id="PS51007">
    <property type="entry name" value="CYTC"/>
    <property type="match status" value="1"/>
</dbReference>
<keyword evidence="8" id="KW-1185">Reference proteome</keyword>
<dbReference type="Proteomes" id="UP000239326">
    <property type="component" value="Chromosome"/>
</dbReference>
<dbReference type="GO" id="GO:0020037">
    <property type="term" value="F:heme binding"/>
    <property type="evidence" value="ECO:0007669"/>
    <property type="project" value="InterPro"/>
</dbReference>
<evidence type="ECO:0000256" key="3">
    <source>
        <dbReference type="ARBA" id="ARBA00023004"/>
    </source>
</evidence>
<evidence type="ECO:0000256" key="5">
    <source>
        <dbReference type="SAM" id="Phobius"/>
    </source>
</evidence>
<dbReference type="AlphaFoldDB" id="A0A2S0N2U9"/>
<protein>
    <recommendedName>
        <fullName evidence="6">Cytochrome c domain-containing protein</fullName>
    </recommendedName>
</protein>
<evidence type="ECO:0000259" key="6">
    <source>
        <dbReference type="PROSITE" id="PS51007"/>
    </source>
</evidence>
<evidence type="ECO:0000313" key="8">
    <source>
        <dbReference type="Proteomes" id="UP000239326"/>
    </source>
</evidence>
<gene>
    <name evidence="7" type="ORF">C6571_14195</name>
</gene>
<name>A0A2S0N2U9_9BURK</name>
<dbReference type="SUPFAM" id="SSF46626">
    <property type="entry name" value="Cytochrome c"/>
    <property type="match status" value="1"/>
</dbReference>
<feature type="domain" description="Cytochrome c" evidence="6">
    <location>
        <begin position="87"/>
        <end position="186"/>
    </location>
</feature>
<evidence type="ECO:0000256" key="1">
    <source>
        <dbReference type="ARBA" id="ARBA00022617"/>
    </source>
</evidence>
<organism evidence="7 8">
    <name type="scientific">Simplicispira suum</name>
    <dbReference type="NCBI Taxonomy" id="2109915"/>
    <lineage>
        <taxon>Bacteria</taxon>
        <taxon>Pseudomonadati</taxon>
        <taxon>Pseudomonadota</taxon>
        <taxon>Betaproteobacteria</taxon>
        <taxon>Burkholderiales</taxon>
        <taxon>Comamonadaceae</taxon>
        <taxon>Simplicispira</taxon>
    </lineage>
</organism>
<keyword evidence="5" id="KW-0812">Transmembrane</keyword>
<feature type="transmembrane region" description="Helical" evidence="5">
    <location>
        <begin position="30"/>
        <end position="51"/>
    </location>
</feature>
<dbReference type="GO" id="GO:0009055">
    <property type="term" value="F:electron transfer activity"/>
    <property type="evidence" value="ECO:0007669"/>
    <property type="project" value="InterPro"/>
</dbReference>
<keyword evidence="3 4" id="KW-0408">Iron</keyword>
<dbReference type="GO" id="GO:0046872">
    <property type="term" value="F:metal ion binding"/>
    <property type="evidence" value="ECO:0007669"/>
    <property type="project" value="UniProtKB-KW"/>
</dbReference>
<dbReference type="InterPro" id="IPR036909">
    <property type="entry name" value="Cyt_c-like_dom_sf"/>
</dbReference>
<evidence type="ECO:0000256" key="4">
    <source>
        <dbReference type="PROSITE-ProRule" id="PRU00433"/>
    </source>
</evidence>
<dbReference type="Gene3D" id="1.10.760.10">
    <property type="entry name" value="Cytochrome c-like domain"/>
    <property type="match status" value="1"/>
</dbReference>
<reference evidence="7 8" key="1">
    <citation type="submission" date="2018-03" db="EMBL/GenBank/DDBJ databases">
        <title>Genome sequencing of Simplicispira sp.</title>
        <authorList>
            <person name="Kim S.-J."/>
            <person name="Heo J."/>
            <person name="Kwon S.-W."/>
        </authorList>
    </citation>
    <scope>NUCLEOTIDE SEQUENCE [LARGE SCALE GENOMIC DNA]</scope>
    <source>
        <strain evidence="7 8">SC1-8</strain>
    </source>
</reference>
<keyword evidence="5" id="KW-0472">Membrane</keyword>
<evidence type="ECO:0000256" key="2">
    <source>
        <dbReference type="ARBA" id="ARBA00022723"/>
    </source>
</evidence>
<dbReference type="OrthoDB" id="9811281at2"/>
<evidence type="ECO:0000313" key="7">
    <source>
        <dbReference type="EMBL" id="AVO42291.1"/>
    </source>
</evidence>
<keyword evidence="1 4" id="KW-0349">Heme</keyword>
<keyword evidence="5" id="KW-1133">Transmembrane helix</keyword>
<proteinExistence type="predicted"/>
<sequence>MPCIPSTTTTPSSLGAWVPMAVWRTRMFKWLLRVLRALCLGALLGFSALHAQTAAEIGLGLALESAEIARYSITVFPDGRNLPPGQGSVLQGAQLYQEKCAVCHGAKGIEGPAARLVGSGGFFSWRDPLRPLRIAKYPLLVLSVGASWPYATTLFDYIRRAMPRQAPKTLSDDEVYALTAYLLQRNGLVDADAVMDQQLLPQVVMPGLARTVNAWPPS</sequence>
<dbReference type="InterPro" id="IPR009056">
    <property type="entry name" value="Cyt_c-like_dom"/>
</dbReference>
<dbReference type="Pfam" id="PF13442">
    <property type="entry name" value="Cytochrome_CBB3"/>
    <property type="match status" value="1"/>
</dbReference>
<dbReference type="KEGG" id="simp:C6571_14195"/>
<keyword evidence="2 4" id="KW-0479">Metal-binding</keyword>
<accession>A0A2S0N2U9</accession>